<proteinExistence type="predicted"/>
<feature type="region of interest" description="Disordered" evidence="1">
    <location>
        <begin position="179"/>
        <end position="203"/>
    </location>
</feature>
<evidence type="ECO:0000313" key="2">
    <source>
        <dbReference type="EMBL" id="KAK5089718.1"/>
    </source>
</evidence>
<keyword evidence="3" id="KW-1185">Reference proteome</keyword>
<gene>
    <name evidence="2" type="ORF">LTR24_005987</name>
</gene>
<organism evidence="2 3">
    <name type="scientific">Lithohypha guttulata</name>
    <dbReference type="NCBI Taxonomy" id="1690604"/>
    <lineage>
        <taxon>Eukaryota</taxon>
        <taxon>Fungi</taxon>
        <taxon>Dikarya</taxon>
        <taxon>Ascomycota</taxon>
        <taxon>Pezizomycotina</taxon>
        <taxon>Eurotiomycetes</taxon>
        <taxon>Chaetothyriomycetidae</taxon>
        <taxon>Chaetothyriales</taxon>
        <taxon>Trichomeriaceae</taxon>
        <taxon>Lithohypha</taxon>
    </lineage>
</organism>
<feature type="region of interest" description="Disordered" evidence="1">
    <location>
        <begin position="1"/>
        <end position="20"/>
    </location>
</feature>
<reference evidence="2 3" key="1">
    <citation type="submission" date="2023-08" db="EMBL/GenBank/DDBJ databases">
        <title>Black Yeasts Isolated from many extreme environments.</title>
        <authorList>
            <person name="Coleine C."/>
            <person name="Stajich J.E."/>
            <person name="Selbmann L."/>
        </authorList>
    </citation>
    <scope>NUCLEOTIDE SEQUENCE [LARGE SCALE GENOMIC DNA]</scope>
    <source>
        <strain evidence="2 3">CCFEE 5885</strain>
    </source>
</reference>
<dbReference type="Proteomes" id="UP001345013">
    <property type="component" value="Unassembled WGS sequence"/>
</dbReference>
<comment type="caution">
    <text evidence="2">The sequence shown here is derived from an EMBL/GenBank/DDBJ whole genome shotgun (WGS) entry which is preliminary data.</text>
</comment>
<sequence length="221" mass="25083">MNNQNGYEQEDFTHGHPVKSDPRALTALNLAKLTIEHDEIDFAAEDAEFEPSCANGLSTSFEEDIKAGKKIINWFSKLETPGHNNPNMCSPDYTDVYQGGLDDISSQASVAGVKTGYYPFEASNDDKVEPTYGRENMTAHDTCLIIYDMHQWKQDMDEKPMGWQRPMQTRVQSQMQVQTPTPVQTPTHVSVHRPSPNLRPRSVRNFHWDELGKCRRDAAPK</sequence>
<evidence type="ECO:0000313" key="3">
    <source>
        <dbReference type="Proteomes" id="UP001345013"/>
    </source>
</evidence>
<evidence type="ECO:0000256" key="1">
    <source>
        <dbReference type="SAM" id="MobiDB-lite"/>
    </source>
</evidence>
<feature type="compositionally biased region" description="Basic and acidic residues" evidence="1">
    <location>
        <begin position="11"/>
        <end position="20"/>
    </location>
</feature>
<name>A0ABR0K7C3_9EURO</name>
<dbReference type="EMBL" id="JAVRRG010000072">
    <property type="protein sequence ID" value="KAK5089718.1"/>
    <property type="molecule type" value="Genomic_DNA"/>
</dbReference>
<protein>
    <submittedName>
        <fullName evidence="2">Uncharacterized protein</fullName>
    </submittedName>
</protein>
<feature type="compositionally biased region" description="Low complexity" evidence="1">
    <location>
        <begin position="179"/>
        <end position="189"/>
    </location>
</feature>
<accession>A0ABR0K7C3</accession>